<name>A0AAE1ZCP1_SCHME</name>
<dbReference type="AlphaFoldDB" id="A0AAE1ZCP1"/>
<reference evidence="1" key="2">
    <citation type="journal article" date="2023" name="Infect Dis Poverty">
        <title>Chromosome-scale genome of the human blood fluke Schistosoma mekongi and its implications for public health.</title>
        <authorList>
            <person name="Zhou M."/>
            <person name="Xu L."/>
            <person name="Xu D."/>
            <person name="Chen W."/>
            <person name="Khan J."/>
            <person name="Hu Y."/>
            <person name="Huang H."/>
            <person name="Wei H."/>
            <person name="Zhang Y."/>
            <person name="Chusongsang P."/>
            <person name="Tanasarnprasert K."/>
            <person name="Hu X."/>
            <person name="Limpanont Y."/>
            <person name="Lv Z."/>
        </authorList>
    </citation>
    <scope>NUCLEOTIDE SEQUENCE</scope>
    <source>
        <strain evidence="1">LV_2022a</strain>
    </source>
</reference>
<proteinExistence type="predicted"/>
<protein>
    <submittedName>
        <fullName evidence="1">Uncharacterized protein</fullName>
    </submittedName>
</protein>
<accession>A0AAE1ZCP1</accession>
<evidence type="ECO:0000313" key="2">
    <source>
        <dbReference type="Proteomes" id="UP001292079"/>
    </source>
</evidence>
<organism evidence="1 2">
    <name type="scientific">Schistosoma mekongi</name>
    <name type="common">Parasitic worm</name>
    <dbReference type="NCBI Taxonomy" id="38744"/>
    <lineage>
        <taxon>Eukaryota</taxon>
        <taxon>Metazoa</taxon>
        <taxon>Spiralia</taxon>
        <taxon>Lophotrochozoa</taxon>
        <taxon>Platyhelminthes</taxon>
        <taxon>Trematoda</taxon>
        <taxon>Digenea</taxon>
        <taxon>Strigeidida</taxon>
        <taxon>Schistosomatoidea</taxon>
        <taxon>Schistosomatidae</taxon>
        <taxon>Schistosoma</taxon>
    </lineage>
</organism>
<evidence type="ECO:0000313" key="1">
    <source>
        <dbReference type="EMBL" id="KAK4471770.1"/>
    </source>
</evidence>
<sequence length="286" mass="32511">MSDISRLIREIGVEVQQLSNHVEIEKNNICNLQQKLLLLTQETESQKKFKRQLEDEFQSLESIYFQPDANGCGSDANQTVSEQIRSLNSVLSEIKCNNDQTKKERTAFILEYKQKLEDYNRRITQNDKLQAFIELWKAKCADNYRLTAIPEIIKQTAKEISNFYETSLLETLENAINAPVVRDEETEITLPKTACVTEKDEVSAVTPRIHQLDPAHSSQPNLSGDVDTELQDCGVLDASRLRVSALDTSVMSSLVRKESCGFPDAQRDYTMNMDVTLCEENDASSY</sequence>
<comment type="caution">
    <text evidence="1">The sequence shown here is derived from an EMBL/GenBank/DDBJ whole genome shotgun (WGS) entry which is preliminary data.</text>
</comment>
<dbReference type="Proteomes" id="UP001292079">
    <property type="component" value="Unassembled WGS sequence"/>
</dbReference>
<keyword evidence="2" id="KW-1185">Reference proteome</keyword>
<gene>
    <name evidence="1" type="ORF">MN116_005168</name>
</gene>
<reference evidence="1" key="1">
    <citation type="submission" date="2022-04" db="EMBL/GenBank/DDBJ databases">
        <authorList>
            <person name="Xu L."/>
            <person name="Lv Z."/>
        </authorList>
    </citation>
    <scope>NUCLEOTIDE SEQUENCE</scope>
    <source>
        <strain evidence="1">LV_2022a</strain>
    </source>
</reference>
<dbReference type="EMBL" id="JALJAT010000003">
    <property type="protein sequence ID" value="KAK4471770.1"/>
    <property type="molecule type" value="Genomic_DNA"/>
</dbReference>